<dbReference type="PANTHER" id="PTHR34580">
    <property type="match status" value="1"/>
</dbReference>
<feature type="domain" description="WCX" evidence="2">
    <location>
        <begin position="285"/>
        <end position="358"/>
    </location>
</feature>
<feature type="domain" description="WYL" evidence="1">
    <location>
        <begin position="184"/>
        <end position="252"/>
    </location>
</feature>
<dbReference type="Proteomes" id="UP000009229">
    <property type="component" value="Chromosome"/>
</dbReference>
<dbReference type="Pfam" id="PF13280">
    <property type="entry name" value="WYL"/>
    <property type="match status" value="1"/>
</dbReference>
<reference evidence="4" key="1">
    <citation type="submission" date="2011-05" db="EMBL/GenBank/DDBJ databases">
        <title>Complete sequence of Desulfotomaculum kuznetsovii DSM 6115.</title>
        <authorList>
            <person name="Lucas S."/>
            <person name="Han J."/>
            <person name="Lapidus A."/>
            <person name="Cheng J.-F."/>
            <person name="Goodwin L."/>
            <person name="Pitluck S."/>
            <person name="Peters L."/>
            <person name="Mikhailova N."/>
            <person name="Lu M."/>
            <person name="Saunders E."/>
            <person name="Han C."/>
            <person name="Tapia R."/>
            <person name="Land M."/>
            <person name="Hauser L."/>
            <person name="Kyrpides N."/>
            <person name="Ivanova N."/>
            <person name="Pagani I."/>
            <person name="Nazina T."/>
            <person name="Ivanova A."/>
            <person name="Parshina S."/>
            <person name="Kuever J."/>
            <person name="Muyzer G."/>
            <person name="Plugge C."/>
            <person name="Stams A."/>
            <person name="Woyke T."/>
        </authorList>
    </citation>
    <scope>NUCLEOTIDE SEQUENCE [LARGE SCALE GENOMIC DNA]</scope>
    <source>
        <strain evidence="4">DSM 6115 / VKM B-1805 / 17</strain>
    </source>
</reference>
<dbReference type="EMBL" id="CP002770">
    <property type="protein sequence ID" value="AEG14631.1"/>
    <property type="molecule type" value="Genomic_DNA"/>
</dbReference>
<evidence type="ECO:0000259" key="1">
    <source>
        <dbReference type="Pfam" id="PF13280"/>
    </source>
</evidence>
<proteinExistence type="predicted"/>
<dbReference type="PROSITE" id="PS52050">
    <property type="entry name" value="WYL"/>
    <property type="match status" value="1"/>
</dbReference>
<dbReference type="PANTHER" id="PTHR34580:SF1">
    <property type="entry name" value="PROTEIN PAFC"/>
    <property type="match status" value="1"/>
</dbReference>
<protein>
    <submittedName>
        <fullName evidence="3">Transcriptional regulator</fullName>
    </submittedName>
</protein>
<organism evidence="3 4">
    <name type="scientific">Desulfofundulus kuznetsovii (strain DSM 6115 / VKM B-1805 / 17)</name>
    <name type="common">Desulfotomaculum kuznetsovii</name>
    <dbReference type="NCBI Taxonomy" id="760568"/>
    <lineage>
        <taxon>Bacteria</taxon>
        <taxon>Bacillati</taxon>
        <taxon>Bacillota</taxon>
        <taxon>Clostridia</taxon>
        <taxon>Eubacteriales</taxon>
        <taxon>Peptococcaceae</taxon>
        <taxon>Desulfofundulus</taxon>
    </lineage>
</organism>
<gene>
    <name evidence="3" type="ordered locus">Desku_1040</name>
</gene>
<dbReference type="InterPro" id="IPR057727">
    <property type="entry name" value="WCX_dom"/>
</dbReference>
<dbReference type="InterPro" id="IPR051534">
    <property type="entry name" value="CBASS_pafABC_assoc_protein"/>
</dbReference>
<dbReference type="KEGG" id="dku:Desku_1040"/>
<dbReference type="AlphaFoldDB" id="A0AAU8PBS6"/>
<evidence type="ECO:0000259" key="2">
    <source>
        <dbReference type="Pfam" id="PF25583"/>
    </source>
</evidence>
<dbReference type="InterPro" id="IPR026881">
    <property type="entry name" value="WYL_dom"/>
</dbReference>
<name>A0AAU8PBS6_DESK7</name>
<dbReference type="RefSeq" id="WP_013822146.1">
    <property type="nucleotide sequence ID" value="NC_015573.1"/>
</dbReference>
<sequence length="371" mass="42958">MPYNPKTGDHPEAVVKILLTVIEKTPSGGATLDDLKAAYREVKDREPSNKTISRIIKRINLLFDPLAYGEKKEEGEEDGHEEKAEARSRAISVRKKNGRVTYIFTENLEKGKSPLDPGLAFLMALCLYSQQRIMFSEQFEVMMKIIFEDILRKVVNWYRLRHEIERYVFVSGYAPAKPAENLRHIEDILSALRRKKRVKITYCRAYDGEVTRREVEPYGLLCRHNVWYLAGKCFEKNEQRVFRLDHIRRLEIVENSVASVPSDFSLKEAYGQAWGVWTECQPGKPETVRLRVGKGLAEKFRVTRYHESQVNKELPGGELEVTFTVTGAEEMVPWLMTWGPTLEVVEPHWLREAFVANLVETLKNYIDYKTG</sequence>
<dbReference type="Pfam" id="PF25583">
    <property type="entry name" value="WCX"/>
    <property type="match status" value="1"/>
</dbReference>
<keyword evidence="4" id="KW-1185">Reference proteome</keyword>
<evidence type="ECO:0000313" key="4">
    <source>
        <dbReference type="Proteomes" id="UP000009229"/>
    </source>
</evidence>
<accession>A0AAU8PBS6</accession>
<evidence type="ECO:0000313" key="3">
    <source>
        <dbReference type="EMBL" id="AEG14631.1"/>
    </source>
</evidence>